<reference evidence="2" key="1">
    <citation type="submission" date="2021-03" db="EMBL/GenBank/DDBJ databases">
        <authorList>
            <person name="Alouane T."/>
            <person name="Langin T."/>
            <person name="Bonhomme L."/>
        </authorList>
    </citation>
    <scope>NUCLEOTIDE SEQUENCE</scope>
    <source>
        <strain evidence="2">MDC_Fg202</strain>
    </source>
</reference>
<dbReference type="EMBL" id="CAJPIJ010000112">
    <property type="protein sequence ID" value="CAG1979471.1"/>
    <property type="molecule type" value="Genomic_DNA"/>
</dbReference>
<evidence type="ECO:0000313" key="2">
    <source>
        <dbReference type="EMBL" id="CAG1979471.1"/>
    </source>
</evidence>
<evidence type="ECO:0000256" key="1">
    <source>
        <dbReference type="SAM" id="MobiDB-lite"/>
    </source>
</evidence>
<dbReference type="Proteomes" id="UP000746612">
    <property type="component" value="Unassembled WGS sequence"/>
</dbReference>
<protein>
    <submittedName>
        <fullName evidence="2">Uncharacterized protein</fullName>
    </submittedName>
</protein>
<comment type="caution">
    <text evidence="2">The sequence shown here is derived from an EMBL/GenBank/DDBJ whole genome shotgun (WGS) entry which is preliminary data.</text>
</comment>
<feature type="region of interest" description="Disordered" evidence="1">
    <location>
        <begin position="578"/>
        <end position="597"/>
    </location>
</feature>
<evidence type="ECO:0000313" key="3">
    <source>
        <dbReference type="Proteomes" id="UP000746612"/>
    </source>
</evidence>
<sequence>MDDAVRISAETFRSIYEIGFKTWTQLDANIEEKSMLPQPSQVTQEICHQHPVLTRHLNLKIDQMGAFATGGCIWSSHRTKCAHAMPPFRQPVRIKVAAKKPVSLSMSEPTEDRNTVFPCFIRDQDYISVLMLAWAYILSSRWTEIMPGTCSLAYTDSQAIPQQNATLSQGNKNFISVQLGHVSPEEARWWAAILAPGQGWQANLEYEQQTFLAPWSIDVQKDFEFLLLHSTDPATNRHSVATFSDAIHYLNRFCARHVVSDQSHAALAAVLLLPSMGTLNSLRLPTPSSKMGVPHSALGCVCEGLQEDWIHRSCYIDKLLTLSCNARGIRPLLLSIFYEPNIECNAVTPWLQGTLAAIKHVAGDNSYLVGRLCMERSPRVAFLWLGCIILNIQNELLREVHFGQIPIDLPSASWSGTTQSFIQQRVANPLVIDGFISRAYECRLLFLSQSERRSRLPMCQWAPFGKTPVGDADLEVPVHQQCEDHWLQYEGIEWECEDGNFGSLELQKVDSQPIPSKPHVHLPTQEFTTDISYEGLDRDREAISENATRNIFGCLRVDGYGQGEQDIWKYEWLDMSDSDDNDVDEEDTTSDASAQLSPRVESWVFDVSH</sequence>
<proteinExistence type="predicted"/>
<gene>
    <name evidence="2" type="ORF">MDCFG202_LOCUS185426</name>
</gene>
<feature type="compositionally biased region" description="Acidic residues" evidence="1">
    <location>
        <begin position="578"/>
        <end position="589"/>
    </location>
</feature>
<organism evidence="2 3">
    <name type="scientific">Gibberella zeae</name>
    <name type="common">Wheat head blight fungus</name>
    <name type="synonym">Fusarium graminearum</name>
    <dbReference type="NCBI Taxonomy" id="5518"/>
    <lineage>
        <taxon>Eukaryota</taxon>
        <taxon>Fungi</taxon>
        <taxon>Dikarya</taxon>
        <taxon>Ascomycota</taxon>
        <taxon>Pezizomycotina</taxon>
        <taxon>Sordariomycetes</taxon>
        <taxon>Hypocreomycetidae</taxon>
        <taxon>Hypocreales</taxon>
        <taxon>Nectriaceae</taxon>
        <taxon>Fusarium</taxon>
    </lineage>
</organism>
<dbReference type="AlphaFoldDB" id="A0A2H3GQ11"/>
<accession>A0A2H3GQ11</accession>
<name>A0A2H3GQ11_GIBZA</name>